<evidence type="ECO:0000313" key="1">
    <source>
        <dbReference type="EMBL" id="BAJ33234.1"/>
    </source>
</evidence>
<dbReference type="eggNOG" id="ENOG5032TMN">
    <property type="taxonomic scope" value="Bacteria"/>
</dbReference>
<dbReference type="EMBL" id="AP010968">
    <property type="protein sequence ID" value="BAJ33234.1"/>
    <property type="molecule type" value="Genomic_DNA"/>
</dbReference>
<dbReference type="PATRIC" id="fig|452652.3.peg.7527"/>
<sequence length="193" mass="20669">MAQRTSGYWRTDGGRTVPVSRAEALDAWGAAAYPLLVGVASRYHDVITYSDLGAAVQRESGVQTSVLLHNWIGRVLSRVIPATLDRAHPPLTALVVHTDDGMVGEGYREVLEAAGLPPAADAHARELHAAEARLACYRVFCPDLPPGGGTAALAPLYHQAVQRRRAAATERPAPVCPRCRVQLPATRICDTCS</sequence>
<dbReference type="RefSeq" id="WP_014140525.1">
    <property type="nucleotide sequence ID" value="NC_016109.1"/>
</dbReference>
<dbReference type="AlphaFoldDB" id="E4NJT6"/>
<dbReference type="KEGG" id="ksk:KSE_74790"/>
<reference evidence="1 2" key="1">
    <citation type="journal article" date="2010" name="DNA Res.">
        <title>Genome sequence of Kitasatospora setae NBRC 14216T: an evolutionary snapshot of the family Streptomycetaceae.</title>
        <authorList>
            <person name="Ichikawa N."/>
            <person name="Oguchi A."/>
            <person name="Ikeda H."/>
            <person name="Ishikawa J."/>
            <person name="Kitani S."/>
            <person name="Watanabe Y."/>
            <person name="Nakamura S."/>
            <person name="Katano Y."/>
            <person name="Kishi E."/>
            <person name="Sasagawa M."/>
            <person name="Ankai A."/>
            <person name="Fukui S."/>
            <person name="Hashimoto Y."/>
            <person name="Kamata S."/>
            <person name="Otoguro M."/>
            <person name="Tanikawa S."/>
            <person name="Nihira T."/>
            <person name="Horinouchi S."/>
            <person name="Ohnishi Y."/>
            <person name="Hayakawa M."/>
            <person name="Kuzuyama T."/>
            <person name="Arisawa A."/>
            <person name="Nomoto F."/>
            <person name="Miura H."/>
            <person name="Takahashi Y."/>
            <person name="Fujita N."/>
        </authorList>
    </citation>
    <scope>NUCLEOTIDE SEQUENCE [LARGE SCALE GENOMIC DNA]</scope>
    <source>
        <strain evidence="2">ATCC 33774 / DSM 43861 / JCM 3304 / KCC A-0304 / NBRC 14216 / KM-6054</strain>
    </source>
</reference>
<organism evidence="1 2">
    <name type="scientific">Kitasatospora setae (strain ATCC 33774 / DSM 43861 / JCM 3304 / KCC A-0304 / NBRC 14216 / KM-6054)</name>
    <name type="common">Streptomyces setae</name>
    <dbReference type="NCBI Taxonomy" id="452652"/>
    <lineage>
        <taxon>Bacteria</taxon>
        <taxon>Bacillati</taxon>
        <taxon>Actinomycetota</taxon>
        <taxon>Actinomycetes</taxon>
        <taxon>Kitasatosporales</taxon>
        <taxon>Streptomycetaceae</taxon>
        <taxon>Kitasatospora</taxon>
    </lineage>
</organism>
<evidence type="ECO:0000313" key="2">
    <source>
        <dbReference type="Proteomes" id="UP000007076"/>
    </source>
</evidence>
<dbReference type="HOGENOM" id="CLU_118134_0_0_11"/>
<gene>
    <name evidence="1" type="ordered locus">KSE_74790</name>
</gene>
<dbReference type="STRING" id="452652.KSE_74790"/>
<protein>
    <submittedName>
        <fullName evidence="1">Uncharacterized protein</fullName>
    </submittedName>
</protein>
<dbReference type="Proteomes" id="UP000007076">
    <property type="component" value="Chromosome"/>
</dbReference>
<name>E4NJT6_KITSK</name>
<proteinExistence type="predicted"/>
<accession>E4NJT6</accession>
<keyword evidence="2" id="KW-1185">Reference proteome</keyword>